<sequence length="138" mass="14661">MTVPTGPGEDGGASLWSQPKPAPIIGNDVWIGAGAQGDEGSRYRGRIGARSDRHRPYSGVRHCGRIPPRSFDIDSSPLNARDCGKRAGGNGRSQNSRKQRLFGDADAFSPASKTRQTSSEESGRETGRLNGIRKGAAL</sequence>
<dbReference type="AlphaFoldDB" id="A0A398D1L9"/>
<organism evidence="2 3">
    <name type="scientific">Cohnella faecalis</name>
    <dbReference type="NCBI Taxonomy" id="2315694"/>
    <lineage>
        <taxon>Bacteria</taxon>
        <taxon>Bacillati</taxon>
        <taxon>Bacillota</taxon>
        <taxon>Bacilli</taxon>
        <taxon>Bacillales</taxon>
        <taxon>Paenibacillaceae</taxon>
        <taxon>Cohnella</taxon>
    </lineage>
</organism>
<reference evidence="2 3" key="1">
    <citation type="submission" date="2018-09" db="EMBL/GenBank/DDBJ databases">
        <title>Cohnella cavernae sp. nov., isolated from a karst cave.</title>
        <authorList>
            <person name="Zhu H."/>
        </authorList>
    </citation>
    <scope>NUCLEOTIDE SEQUENCE [LARGE SCALE GENOMIC DNA]</scope>
    <source>
        <strain evidence="2 3">K2E09-144</strain>
    </source>
</reference>
<evidence type="ECO:0000313" key="3">
    <source>
        <dbReference type="Proteomes" id="UP000266340"/>
    </source>
</evidence>
<feature type="compositionally biased region" description="Polar residues" evidence="1">
    <location>
        <begin position="111"/>
        <end position="120"/>
    </location>
</feature>
<accession>A0A398D1L9</accession>
<evidence type="ECO:0000256" key="1">
    <source>
        <dbReference type="SAM" id="MobiDB-lite"/>
    </source>
</evidence>
<proteinExistence type="predicted"/>
<name>A0A398D1L9_9BACL</name>
<feature type="region of interest" description="Disordered" evidence="1">
    <location>
        <begin position="1"/>
        <end position="138"/>
    </location>
</feature>
<protein>
    <submittedName>
        <fullName evidence="2">Uncharacterized protein</fullName>
    </submittedName>
</protein>
<evidence type="ECO:0000313" key="2">
    <source>
        <dbReference type="EMBL" id="RIE05391.1"/>
    </source>
</evidence>
<dbReference type="EMBL" id="QXJM01000007">
    <property type="protein sequence ID" value="RIE05391.1"/>
    <property type="molecule type" value="Genomic_DNA"/>
</dbReference>
<dbReference type="Proteomes" id="UP000266340">
    <property type="component" value="Unassembled WGS sequence"/>
</dbReference>
<gene>
    <name evidence="2" type="ORF">D3H35_00985</name>
</gene>
<comment type="caution">
    <text evidence="2">The sequence shown here is derived from an EMBL/GenBank/DDBJ whole genome shotgun (WGS) entry which is preliminary data.</text>
</comment>
<keyword evidence="3" id="KW-1185">Reference proteome</keyword>